<proteinExistence type="predicted"/>
<dbReference type="InterPro" id="IPR035940">
    <property type="entry name" value="CAP_sf"/>
</dbReference>
<sequence length="184" mass="20547">MSEAALRLLRYENAESEWTASVETLTKKLISYVATGRAVDRVGGFTPPAARMYKLRYDCEMENLAVAHARKCQFKHSESSSRPGAGENIFAISPPGNKVEIGIRAAYAWAEEVYRYGVGNENVFTWELISRPYTAIGHYTQPDSLPKKVLTSAENFFGGGSGFTIGSMNRPYTFLLHWHLTKQA</sequence>
<dbReference type="SMART" id="SM00198">
    <property type="entry name" value="SCP"/>
    <property type="match status" value="1"/>
</dbReference>
<comment type="caution">
    <text evidence="2">The sequence shown here is derived from an EMBL/GenBank/DDBJ whole genome shotgun (WGS) entry which is preliminary data.</text>
</comment>
<dbReference type="Pfam" id="PF00188">
    <property type="entry name" value="CAP"/>
    <property type="match status" value="1"/>
</dbReference>
<reference evidence="2" key="1">
    <citation type="submission" date="2023-07" db="EMBL/GenBank/DDBJ databases">
        <authorList>
            <consortium name="CYATHOMIX"/>
        </authorList>
    </citation>
    <scope>NUCLEOTIDE SEQUENCE</scope>
    <source>
        <strain evidence="2">N/A</strain>
    </source>
</reference>
<name>A0AA36MAL8_CYLNA</name>
<organism evidence="2 3">
    <name type="scientific">Cylicocyclus nassatus</name>
    <name type="common">Nematode worm</name>
    <dbReference type="NCBI Taxonomy" id="53992"/>
    <lineage>
        <taxon>Eukaryota</taxon>
        <taxon>Metazoa</taxon>
        <taxon>Ecdysozoa</taxon>
        <taxon>Nematoda</taxon>
        <taxon>Chromadorea</taxon>
        <taxon>Rhabditida</taxon>
        <taxon>Rhabditina</taxon>
        <taxon>Rhabditomorpha</taxon>
        <taxon>Strongyloidea</taxon>
        <taxon>Strongylidae</taxon>
        <taxon>Cylicocyclus</taxon>
    </lineage>
</organism>
<dbReference type="SUPFAM" id="SSF55797">
    <property type="entry name" value="PR-1-like"/>
    <property type="match status" value="1"/>
</dbReference>
<evidence type="ECO:0000313" key="3">
    <source>
        <dbReference type="Proteomes" id="UP001176961"/>
    </source>
</evidence>
<accession>A0AA36MAL8</accession>
<gene>
    <name evidence="2" type="ORF">CYNAS_LOCUS15558</name>
</gene>
<dbReference type="CDD" id="cd05380">
    <property type="entry name" value="CAP_euk"/>
    <property type="match status" value="1"/>
</dbReference>
<dbReference type="Gene3D" id="3.40.33.10">
    <property type="entry name" value="CAP"/>
    <property type="match status" value="1"/>
</dbReference>
<dbReference type="EMBL" id="CATQJL010000305">
    <property type="protein sequence ID" value="CAJ0603575.1"/>
    <property type="molecule type" value="Genomic_DNA"/>
</dbReference>
<dbReference type="Proteomes" id="UP001176961">
    <property type="component" value="Unassembled WGS sequence"/>
</dbReference>
<keyword evidence="3" id="KW-1185">Reference proteome</keyword>
<evidence type="ECO:0000259" key="1">
    <source>
        <dbReference type="SMART" id="SM00198"/>
    </source>
</evidence>
<feature type="domain" description="SCP" evidence="1">
    <location>
        <begin position="19"/>
        <end position="158"/>
    </location>
</feature>
<dbReference type="InterPro" id="IPR014044">
    <property type="entry name" value="CAP_dom"/>
</dbReference>
<dbReference type="AlphaFoldDB" id="A0AA36MAL8"/>
<protein>
    <recommendedName>
        <fullName evidence="1">SCP domain-containing protein</fullName>
    </recommendedName>
</protein>
<evidence type="ECO:0000313" key="2">
    <source>
        <dbReference type="EMBL" id="CAJ0603575.1"/>
    </source>
</evidence>